<dbReference type="InterPro" id="IPR010998">
    <property type="entry name" value="Integrase_recombinase_N"/>
</dbReference>
<name>A0A1I3DYY7_9LACT</name>
<dbReference type="CDD" id="cd01189">
    <property type="entry name" value="INT_ICEBs1_C_like"/>
    <property type="match status" value="1"/>
</dbReference>
<dbReference type="Pfam" id="PF14659">
    <property type="entry name" value="Phage_int_SAM_3"/>
    <property type="match status" value="1"/>
</dbReference>
<comment type="similarity">
    <text evidence="1">Belongs to the 'phage' integrase family.</text>
</comment>
<dbReference type="PANTHER" id="PTHR30349">
    <property type="entry name" value="PHAGE INTEGRASE-RELATED"/>
    <property type="match status" value="1"/>
</dbReference>
<dbReference type="Gene3D" id="1.10.443.10">
    <property type="entry name" value="Intergrase catalytic core"/>
    <property type="match status" value="1"/>
</dbReference>
<dbReference type="InterPro" id="IPR050090">
    <property type="entry name" value="Tyrosine_recombinase_XerCD"/>
</dbReference>
<keyword evidence="4" id="KW-0233">DNA recombination</keyword>
<dbReference type="OrthoDB" id="9803188at2"/>
<evidence type="ECO:0000313" key="6">
    <source>
        <dbReference type="EMBL" id="SFH91829.1"/>
    </source>
</evidence>
<feature type="domain" description="Tyr recombinase" evidence="5">
    <location>
        <begin position="171"/>
        <end position="379"/>
    </location>
</feature>
<dbReference type="InterPro" id="IPR004107">
    <property type="entry name" value="Integrase_SAM-like_N"/>
</dbReference>
<dbReference type="PROSITE" id="PS51898">
    <property type="entry name" value="TYR_RECOMBINASE"/>
    <property type="match status" value="1"/>
</dbReference>
<dbReference type="InterPro" id="IPR028259">
    <property type="entry name" value="AP2-like_int_N"/>
</dbReference>
<protein>
    <submittedName>
        <fullName evidence="6">Site-specific recombinase XerD</fullName>
    </submittedName>
</protein>
<dbReference type="GO" id="GO:0003677">
    <property type="term" value="F:DNA binding"/>
    <property type="evidence" value="ECO:0007669"/>
    <property type="project" value="UniProtKB-KW"/>
</dbReference>
<evidence type="ECO:0000256" key="1">
    <source>
        <dbReference type="ARBA" id="ARBA00008857"/>
    </source>
</evidence>
<dbReference type="EMBL" id="FOQE01000059">
    <property type="protein sequence ID" value="SFH91829.1"/>
    <property type="molecule type" value="Genomic_DNA"/>
</dbReference>
<dbReference type="SUPFAM" id="SSF56349">
    <property type="entry name" value="DNA breaking-rejoining enzymes"/>
    <property type="match status" value="1"/>
</dbReference>
<dbReference type="InterPro" id="IPR002104">
    <property type="entry name" value="Integrase_catalytic"/>
</dbReference>
<dbReference type="Pfam" id="PF14657">
    <property type="entry name" value="Arm-DNA-bind_4"/>
    <property type="match status" value="1"/>
</dbReference>
<evidence type="ECO:0000259" key="5">
    <source>
        <dbReference type="PROSITE" id="PS51898"/>
    </source>
</evidence>
<dbReference type="AlphaFoldDB" id="A0A1I3DYY7"/>
<reference evidence="6 7" key="1">
    <citation type="submission" date="2016-10" db="EMBL/GenBank/DDBJ databases">
        <authorList>
            <person name="de Groot N.N."/>
        </authorList>
    </citation>
    <scope>NUCLEOTIDE SEQUENCE [LARGE SCALE GENOMIC DNA]</scope>
    <source>
        <strain evidence="6 7">DSM 27630</strain>
    </source>
</reference>
<dbReference type="Proteomes" id="UP000198668">
    <property type="component" value="Unassembled WGS sequence"/>
</dbReference>
<dbReference type="Gene3D" id="1.10.150.130">
    <property type="match status" value="1"/>
</dbReference>
<dbReference type="RefSeq" id="WP_092093774.1">
    <property type="nucleotide sequence ID" value="NZ_FOQE01000059.1"/>
</dbReference>
<dbReference type="PANTHER" id="PTHR30349:SF64">
    <property type="entry name" value="PROPHAGE INTEGRASE INTD-RELATED"/>
    <property type="match status" value="1"/>
</dbReference>
<dbReference type="GO" id="GO:0015074">
    <property type="term" value="P:DNA integration"/>
    <property type="evidence" value="ECO:0007669"/>
    <property type="project" value="UniProtKB-KW"/>
</dbReference>
<dbReference type="InterPro" id="IPR011010">
    <property type="entry name" value="DNA_brk_join_enz"/>
</dbReference>
<evidence type="ECO:0000256" key="4">
    <source>
        <dbReference type="ARBA" id="ARBA00023172"/>
    </source>
</evidence>
<evidence type="ECO:0000313" key="7">
    <source>
        <dbReference type="Proteomes" id="UP000198668"/>
    </source>
</evidence>
<keyword evidence="3" id="KW-0238">DNA-binding</keyword>
<dbReference type="Pfam" id="PF00589">
    <property type="entry name" value="Phage_integrase"/>
    <property type="match status" value="1"/>
</dbReference>
<evidence type="ECO:0000256" key="3">
    <source>
        <dbReference type="ARBA" id="ARBA00023125"/>
    </source>
</evidence>
<keyword evidence="2" id="KW-0229">DNA integration</keyword>
<dbReference type="GO" id="GO:0006310">
    <property type="term" value="P:DNA recombination"/>
    <property type="evidence" value="ECO:0007669"/>
    <property type="project" value="UniProtKB-KW"/>
</dbReference>
<evidence type="ECO:0000256" key="2">
    <source>
        <dbReference type="ARBA" id="ARBA00022908"/>
    </source>
</evidence>
<organism evidence="6 7">
    <name type="scientific">Pisciglobus halotolerans</name>
    <dbReference type="NCBI Taxonomy" id="745365"/>
    <lineage>
        <taxon>Bacteria</taxon>
        <taxon>Bacillati</taxon>
        <taxon>Bacillota</taxon>
        <taxon>Bacilli</taxon>
        <taxon>Lactobacillales</taxon>
        <taxon>Carnobacteriaceae</taxon>
    </lineage>
</organism>
<dbReference type="InterPro" id="IPR013762">
    <property type="entry name" value="Integrase-like_cat_sf"/>
</dbReference>
<accession>A0A1I3DYY7</accession>
<proteinExistence type="inferred from homology"/>
<gene>
    <name evidence="6" type="ORF">SAMN04489868_1593</name>
</gene>
<sequence length="387" mass="45025">MATLKQYKKSDGTTAWFYKLYMGKDPITGKERRTTRRGFKTKKEACLDLARLQLEIESKGLNNNSVRTYRELYNLWMSQHTLNIRNTTEQRVRNYFTNQILPSFGNMKLDSITPSICQKILTDWATKYQSFQKIRSYASQVFNYGILLGVIDNNPMERTITPKSISNSTEIKEEVYSKEELHLFFECLHKLKDERALVFFRIASYTGARKGEILGLTWRDIDFDNQTIRFNKTLVELSDGSLCINPTKKDKSKRVISIDNGTSRILKKWKRSVTKKNLSRGIRIDNIDDIPVISTIKGNKKRDFLYKGYPNHVMDKVARKFPDMKIIKVHGFRKTHATLLFEAGAQVKDVQDRLGHSSSKTTMDIYIKVSKNRQNETVELFESYMNG</sequence>
<keyword evidence="7" id="KW-1185">Reference proteome</keyword>